<evidence type="ECO:0000256" key="2">
    <source>
        <dbReference type="ARBA" id="ARBA00001946"/>
    </source>
</evidence>
<dbReference type="Gene3D" id="3.30.1490.20">
    <property type="entry name" value="ATP-grasp fold, A domain"/>
    <property type="match status" value="1"/>
</dbReference>
<keyword evidence="5 10" id="KW-0547">Nucleotide-binding</keyword>
<evidence type="ECO:0000256" key="6">
    <source>
        <dbReference type="ARBA" id="ARBA00022840"/>
    </source>
</evidence>
<keyword evidence="4" id="KW-0479">Metal-binding</keyword>
<dbReference type="GO" id="GO:0018169">
    <property type="term" value="F:ribosomal S6-glutamic acid ligase activity"/>
    <property type="evidence" value="ECO:0007669"/>
    <property type="project" value="TreeGrafter"/>
</dbReference>
<evidence type="ECO:0000313" key="12">
    <source>
        <dbReference type="EMBL" id="PJA46133.1"/>
    </source>
</evidence>
<dbReference type="InterPro" id="IPR011761">
    <property type="entry name" value="ATP-grasp"/>
</dbReference>
<dbReference type="PANTHER" id="PTHR21621:SF0">
    <property type="entry name" value="BETA-CITRYLGLUTAMATE SYNTHASE B-RELATED"/>
    <property type="match status" value="1"/>
</dbReference>
<dbReference type="InterPro" id="IPR013815">
    <property type="entry name" value="ATP_grasp_subdomain_1"/>
</dbReference>
<keyword evidence="3 12" id="KW-0436">Ligase</keyword>
<dbReference type="PANTHER" id="PTHR21621">
    <property type="entry name" value="RIBOSOMAL PROTEIN S6 MODIFICATION PROTEIN"/>
    <property type="match status" value="1"/>
</dbReference>
<sequence length="316" mass="35284">MKLAILVFSKERKELQPGTQMIFDSMIKRGHTVDVICERDLQIRFNGKTKILHRGYPLPKYDAIFVRPLFNHDPSIHSAVIRQFELNGRLVINGYLGVHRAKNKIRTLQLLAHHNLPMPKTTLLFDEEHLKVTLKDFKFPVVVKAAYGSGGSGIFICETQRAVAPVVEHLLKDNNTSNDPIKIQEYISEAKGKDLRLFVVGKKVVATMERKAKKGEFRANFHKGGSVKGITPTKKEERLAIAAAREMGLNLAGVDILRSKTGPLILEVNSAPGLEGITLATGVDIAGEVVKYIEQKVKKNRGKKKLKEHVSKKSEA</sequence>
<dbReference type="PROSITE" id="PS50975">
    <property type="entry name" value="ATP_GRASP"/>
    <property type="match status" value="1"/>
</dbReference>
<dbReference type="NCBIfam" id="TIGR00768">
    <property type="entry name" value="rimK_fam"/>
    <property type="match status" value="1"/>
</dbReference>
<accession>A0A2M7XE32</accession>
<dbReference type="GO" id="GO:0005737">
    <property type="term" value="C:cytoplasm"/>
    <property type="evidence" value="ECO:0007669"/>
    <property type="project" value="TreeGrafter"/>
</dbReference>
<dbReference type="Pfam" id="PF08443">
    <property type="entry name" value="RimK"/>
    <property type="match status" value="1"/>
</dbReference>
<keyword evidence="6 10" id="KW-0067">ATP-binding</keyword>
<proteinExistence type="predicted"/>
<comment type="caution">
    <text evidence="12">The sequence shown here is derived from an EMBL/GenBank/DDBJ whole genome shotgun (WGS) entry which is preliminary data.</text>
</comment>
<dbReference type="GO" id="GO:0005524">
    <property type="term" value="F:ATP binding"/>
    <property type="evidence" value="ECO:0007669"/>
    <property type="project" value="UniProtKB-UniRule"/>
</dbReference>
<organism evidence="12 13">
    <name type="scientific">Candidatus Uhrbacteria bacterium CG_4_9_14_3_um_filter_50_9</name>
    <dbReference type="NCBI Taxonomy" id="1975035"/>
    <lineage>
        <taxon>Bacteria</taxon>
        <taxon>Candidatus Uhriibacteriota</taxon>
    </lineage>
</organism>
<dbReference type="SUPFAM" id="SSF56059">
    <property type="entry name" value="Glutathione synthetase ATP-binding domain-like"/>
    <property type="match status" value="1"/>
</dbReference>
<evidence type="ECO:0000256" key="3">
    <source>
        <dbReference type="ARBA" id="ARBA00022598"/>
    </source>
</evidence>
<dbReference type="GO" id="GO:0005840">
    <property type="term" value="C:ribosome"/>
    <property type="evidence" value="ECO:0007669"/>
    <property type="project" value="UniProtKB-KW"/>
</dbReference>
<dbReference type="Pfam" id="PF18030">
    <property type="entry name" value="Rimk_N"/>
    <property type="match status" value="1"/>
</dbReference>
<dbReference type="Proteomes" id="UP000229385">
    <property type="component" value="Unassembled WGS sequence"/>
</dbReference>
<keyword evidence="8" id="KW-0648">Protein biosynthesis</keyword>
<keyword evidence="7" id="KW-0460">Magnesium</keyword>
<dbReference type="GO" id="GO:0009432">
    <property type="term" value="P:SOS response"/>
    <property type="evidence" value="ECO:0007669"/>
    <property type="project" value="TreeGrafter"/>
</dbReference>
<protein>
    <submittedName>
        <fullName evidence="12">30S ribosomal protein S6--L-glutamate ligase</fullName>
    </submittedName>
</protein>
<dbReference type="GO" id="GO:0006412">
    <property type="term" value="P:translation"/>
    <property type="evidence" value="ECO:0007669"/>
    <property type="project" value="UniProtKB-KW"/>
</dbReference>
<gene>
    <name evidence="12" type="ORF">CO174_00855</name>
</gene>
<feature type="domain" description="ATP-grasp" evidence="11">
    <location>
        <begin position="108"/>
        <end position="294"/>
    </location>
</feature>
<dbReference type="InterPro" id="IPR005479">
    <property type="entry name" value="CPAse_ATP-bd"/>
</dbReference>
<dbReference type="AlphaFoldDB" id="A0A2M7XE32"/>
<keyword evidence="12" id="KW-0687">Ribonucleoprotein</keyword>
<evidence type="ECO:0000256" key="4">
    <source>
        <dbReference type="ARBA" id="ARBA00022723"/>
    </source>
</evidence>
<evidence type="ECO:0000256" key="9">
    <source>
        <dbReference type="ARBA" id="ARBA00023211"/>
    </source>
</evidence>
<dbReference type="PROSITE" id="PS00866">
    <property type="entry name" value="CPSASE_1"/>
    <property type="match status" value="1"/>
</dbReference>
<dbReference type="InterPro" id="IPR004666">
    <property type="entry name" value="Rp_bS6_RimK/Lys_biosynth_LsyX"/>
</dbReference>
<dbReference type="InterPro" id="IPR013651">
    <property type="entry name" value="ATP-grasp_RimK-type"/>
</dbReference>
<keyword evidence="9" id="KW-0464">Manganese</keyword>
<comment type="cofactor">
    <cofactor evidence="2">
        <name>Mg(2+)</name>
        <dbReference type="ChEBI" id="CHEBI:18420"/>
    </cofactor>
</comment>
<evidence type="ECO:0000256" key="1">
    <source>
        <dbReference type="ARBA" id="ARBA00001936"/>
    </source>
</evidence>
<evidence type="ECO:0000256" key="10">
    <source>
        <dbReference type="PROSITE-ProRule" id="PRU00409"/>
    </source>
</evidence>
<dbReference type="InterPro" id="IPR041107">
    <property type="entry name" value="Rimk_N"/>
</dbReference>
<keyword evidence="12" id="KW-0689">Ribosomal protein</keyword>
<evidence type="ECO:0000313" key="13">
    <source>
        <dbReference type="Proteomes" id="UP000229385"/>
    </source>
</evidence>
<dbReference type="Gene3D" id="3.40.50.20">
    <property type="match status" value="1"/>
</dbReference>
<evidence type="ECO:0000256" key="7">
    <source>
        <dbReference type="ARBA" id="ARBA00022842"/>
    </source>
</evidence>
<reference evidence="13" key="1">
    <citation type="submission" date="2017-09" db="EMBL/GenBank/DDBJ databases">
        <title>Depth-based differentiation of microbial function through sediment-hosted aquifers and enrichment of novel symbionts in the deep terrestrial subsurface.</title>
        <authorList>
            <person name="Probst A.J."/>
            <person name="Ladd B."/>
            <person name="Jarett J.K."/>
            <person name="Geller-Mcgrath D.E."/>
            <person name="Sieber C.M.K."/>
            <person name="Emerson J.B."/>
            <person name="Anantharaman K."/>
            <person name="Thomas B.C."/>
            <person name="Malmstrom R."/>
            <person name="Stieglmeier M."/>
            <person name="Klingl A."/>
            <person name="Woyke T."/>
            <person name="Ryan C.M."/>
            <person name="Banfield J.F."/>
        </authorList>
    </citation>
    <scope>NUCLEOTIDE SEQUENCE [LARGE SCALE GENOMIC DNA]</scope>
</reference>
<evidence type="ECO:0000256" key="8">
    <source>
        <dbReference type="ARBA" id="ARBA00022917"/>
    </source>
</evidence>
<evidence type="ECO:0000259" key="11">
    <source>
        <dbReference type="PROSITE" id="PS50975"/>
    </source>
</evidence>
<name>A0A2M7XE32_9BACT</name>
<dbReference type="EMBL" id="PFWU01000010">
    <property type="protein sequence ID" value="PJA46133.1"/>
    <property type="molecule type" value="Genomic_DNA"/>
</dbReference>
<dbReference type="Gene3D" id="3.30.470.20">
    <property type="entry name" value="ATP-grasp fold, B domain"/>
    <property type="match status" value="1"/>
</dbReference>
<evidence type="ECO:0000256" key="5">
    <source>
        <dbReference type="ARBA" id="ARBA00022741"/>
    </source>
</evidence>
<comment type="cofactor">
    <cofactor evidence="1">
        <name>Mn(2+)</name>
        <dbReference type="ChEBI" id="CHEBI:29035"/>
    </cofactor>
</comment>
<dbReference type="GO" id="GO:0046872">
    <property type="term" value="F:metal ion binding"/>
    <property type="evidence" value="ECO:0007669"/>
    <property type="project" value="UniProtKB-KW"/>
</dbReference>